<gene>
    <name evidence="2" type="ORF">K0M31_008284</name>
</gene>
<dbReference type="AlphaFoldDB" id="A0AA40FQP1"/>
<sequence>SRNKANENPPKRRNGVQYPLRLNSTDKRRVSSEQRLGSEGSETEQRGGIRISRSSKSAESLAGRDKRPV</sequence>
<evidence type="ECO:0000313" key="2">
    <source>
        <dbReference type="EMBL" id="KAK1123583.1"/>
    </source>
</evidence>
<feature type="non-terminal residue" evidence="2">
    <location>
        <position position="1"/>
    </location>
</feature>
<evidence type="ECO:0000256" key="1">
    <source>
        <dbReference type="SAM" id="MobiDB-lite"/>
    </source>
</evidence>
<reference evidence="2" key="1">
    <citation type="submission" date="2021-10" db="EMBL/GenBank/DDBJ databases">
        <title>Melipona bicolor Genome sequencing and assembly.</title>
        <authorList>
            <person name="Araujo N.S."/>
            <person name="Arias M.C."/>
        </authorList>
    </citation>
    <scope>NUCLEOTIDE SEQUENCE</scope>
    <source>
        <strain evidence="2">USP_2M_L1-L4_2017</strain>
        <tissue evidence="2">Whole body</tissue>
    </source>
</reference>
<dbReference type="Proteomes" id="UP001177670">
    <property type="component" value="Unassembled WGS sequence"/>
</dbReference>
<dbReference type="EMBL" id="JAHYIQ010000020">
    <property type="protein sequence ID" value="KAK1123583.1"/>
    <property type="molecule type" value="Genomic_DNA"/>
</dbReference>
<feature type="compositionally biased region" description="Low complexity" evidence="1">
    <location>
        <begin position="46"/>
        <end position="55"/>
    </location>
</feature>
<evidence type="ECO:0000313" key="3">
    <source>
        <dbReference type="Proteomes" id="UP001177670"/>
    </source>
</evidence>
<keyword evidence="3" id="KW-1185">Reference proteome</keyword>
<feature type="region of interest" description="Disordered" evidence="1">
    <location>
        <begin position="1"/>
        <end position="69"/>
    </location>
</feature>
<protein>
    <submittedName>
        <fullName evidence="2">Uncharacterized protein</fullName>
    </submittedName>
</protein>
<proteinExistence type="predicted"/>
<organism evidence="2 3">
    <name type="scientific">Melipona bicolor</name>
    <dbReference type="NCBI Taxonomy" id="60889"/>
    <lineage>
        <taxon>Eukaryota</taxon>
        <taxon>Metazoa</taxon>
        <taxon>Ecdysozoa</taxon>
        <taxon>Arthropoda</taxon>
        <taxon>Hexapoda</taxon>
        <taxon>Insecta</taxon>
        <taxon>Pterygota</taxon>
        <taxon>Neoptera</taxon>
        <taxon>Endopterygota</taxon>
        <taxon>Hymenoptera</taxon>
        <taxon>Apocrita</taxon>
        <taxon>Aculeata</taxon>
        <taxon>Apoidea</taxon>
        <taxon>Anthophila</taxon>
        <taxon>Apidae</taxon>
        <taxon>Melipona</taxon>
    </lineage>
</organism>
<name>A0AA40FQP1_9HYME</name>
<accession>A0AA40FQP1</accession>
<comment type="caution">
    <text evidence="2">The sequence shown here is derived from an EMBL/GenBank/DDBJ whole genome shotgun (WGS) entry which is preliminary data.</text>
</comment>